<organism evidence="2 3">
    <name type="scientific">Boletus edulis BED1</name>
    <dbReference type="NCBI Taxonomy" id="1328754"/>
    <lineage>
        <taxon>Eukaryota</taxon>
        <taxon>Fungi</taxon>
        <taxon>Dikarya</taxon>
        <taxon>Basidiomycota</taxon>
        <taxon>Agaricomycotina</taxon>
        <taxon>Agaricomycetes</taxon>
        <taxon>Agaricomycetidae</taxon>
        <taxon>Boletales</taxon>
        <taxon>Boletineae</taxon>
        <taxon>Boletaceae</taxon>
        <taxon>Boletoideae</taxon>
        <taxon>Boletus</taxon>
    </lineage>
</organism>
<evidence type="ECO:0008006" key="4">
    <source>
        <dbReference type="Google" id="ProtNLM"/>
    </source>
</evidence>
<comment type="caution">
    <text evidence="2">The sequence shown here is derived from an EMBL/GenBank/DDBJ whole genome shotgun (WGS) entry which is preliminary data.</text>
</comment>
<feature type="compositionally biased region" description="Basic and acidic residues" evidence="1">
    <location>
        <begin position="191"/>
        <end position="207"/>
    </location>
</feature>
<feature type="compositionally biased region" description="Basic and acidic residues" evidence="1">
    <location>
        <begin position="447"/>
        <end position="468"/>
    </location>
</feature>
<feature type="compositionally biased region" description="Polar residues" evidence="1">
    <location>
        <begin position="770"/>
        <end position="789"/>
    </location>
</feature>
<name>A0AAD4G9R9_BOLED</name>
<feature type="region of interest" description="Disordered" evidence="1">
    <location>
        <begin position="504"/>
        <end position="859"/>
    </location>
</feature>
<evidence type="ECO:0000256" key="1">
    <source>
        <dbReference type="SAM" id="MobiDB-lite"/>
    </source>
</evidence>
<gene>
    <name evidence="2" type="ORF">L210DRAFT_3764106</name>
</gene>
<reference evidence="2" key="1">
    <citation type="submission" date="2019-10" db="EMBL/GenBank/DDBJ databases">
        <authorList>
            <consortium name="DOE Joint Genome Institute"/>
            <person name="Kuo A."/>
            <person name="Miyauchi S."/>
            <person name="Kiss E."/>
            <person name="Drula E."/>
            <person name="Kohler A."/>
            <person name="Sanchez-Garcia M."/>
            <person name="Andreopoulos B."/>
            <person name="Barry K.W."/>
            <person name="Bonito G."/>
            <person name="Buee M."/>
            <person name="Carver A."/>
            <person name="Chen C."/>
            <person name="Cichocki N."/>
            <person name="Clum A."/>
            <person name="Culley D."/>
            <person name="Crous P.W."/>
            <person name="Fauchery L."/>
            <person name="Girlanda M."/>
            <person name="Hayes R."/>
            <person name="Keri Z."/>
            <person name="LaButti K."/>
            <person name="Lipzen A."/>
            <person name="Lombard V."/>
            <person name="Magnuson J."/>
            <person name="Maillard F."/>
            <person name="Morin E."/>
            <person name="Murat C."/>
            <person name="Nolan M."/>
            <person name="Ohm R."/>
            <person name="Pangilinan J."/>
            <person name="Pereira M."/>
            <person name="Perotto S."/>
            <person name="Peter M."/>
            <person name="Riley R."/>
            <person name="Sitrit Y."/>
            <person name="Stielow B."/>
            <person name="Szollosi G."/>
            <person name="Zifcakova L."/>
            <person name="Stursova M."/>
            <person name="Spatafora J.W."/>
            <person name="Tedersoo L."/>
            <person name="Vaario L.-M."/>
            <person name="Yamada A."/>
            <person name="Yan M."/>
            <person name="Wang P."/>
            <person name="Xu J."/>
            <person name="Bruns T."/>
            <person name="Baldrian P."/>
            <person name="Vilgalys R."/>
            <person name="Henrissat B."/>
            <person name="Grigoriev I.V."/>
            <person name="Hibbett D."/>
            <person name="Nagy L.G."/>
            <person name="Martin F.M."/>
        </authorList>
    </citation>
    <scope>NUCLEOTIDE SEQUENCE</scope>
    <source>
        <strain evidence="2">BED1</strain>
    </source>
</reference>
<feature type="region of interest" description="Disordered" evidence="1">
    <location>
        <begin position="444"/>
        <end position="479"/>
    </location>
</feature>
<feature type="compositionally biased region" description="Acidic residues" evidence="1">
    <location>
        <begin position="508"/>
        <end position="517"/>
    </location>
</feature>
<feature type="compositionally biased region" description="Acidic residues" evidence="1">
    <location>
        <begin position="792"/>
        <end position="811"/>
    </location>
</feature>
<dbReference type="Proteomes" id="UP001194468">
    <property type="component" value="Unassembled WGS sequence"/>
</dbReference>
<protein>
    <recommendedName>
        <fullName evidence="4">Proteophosphoglycan ppg4</fullName>
    </recommendedName>
</protein>
<feature type="compositionally biased region" description="Acidic residues" evidence="1">
    <location>
        <begin position="543"/>
        <end position="559"/>
    </location>
</feature>
<dbReference type="EMBL" id="WHUW01000046">
    <property type="protein sequence ID" value="KAF8431809.1"/>
    <property type="molecule type" value="Genomic_DNA"/>
</dbReference>
<dbReference type="AlphaFoldDB" id="A0AAD4G9R9"/>
<keyword evidence="3" id="KW-1185">Reference proteome</keyword>
<proteinExistence type="predicted"/>
<reference evidence="2" key="2">
    <citation type="journal article" date="2020" name="Nat. Commun.">
        <title>Large-scale genome sequencing of mycorrhizal fungi provides insights into the early evolution of symbiotic traits.</title>
        <authorList>
            <person name="Miyauchi S."/>
            <person name="Kiss E."/>
            <person name="Kuo A."/>
            <person name="Drula E."/>
            <person name="Kohler A."/>
            <person name="Sanchez-Garcia M."/>
            <person name="Morin E."/>
            <person name="Andreopoulos B."/>
            <person name="Barry K.W."/>
            <person name="Bonito G."/>
            <person name="Buee M."/>
            <person name="Carver A."/>
            <person name="Chen C."/>
            <person name="Cichocki N."/>
            <person name="Clum A."/>
            <person name="Culley D."/>
            <person name="Crous P.W."/>
            <person name="Fauchery L."/>
            <person name="Girlanda M."/>
            <person name="Hayes R.D."/>
            <person name="Keri Z."/>
            <person name="LaButti K."/>
            <person name="Lipzen A."/>
            <person name="Lombard V."/>
            <person name="Magnuson J."/>
            <person name="Maillard F."/>
            <person name="Murat C."/>
            <person name="Nolan M."/>
            <person name="Ohm R.A."/>
            <person name="Pangilinan J."/>
            <person name="Pereira M.F."/>
            <person name="Perotto S."/>
            <person name="Peter M."/>
            <person name="Pfister S."/>
            <person name="Riley R."/>
            <person name="Sitrit Y."/>
            <person name="Stielow J.B."/>
            <person name="Szollosi G."/>
            <person name="Zifcakova L."/>
            <person name="Stursova M."/>
            <person name="Spatafora J.W."/>
            <person name="Tedersoo L."/>
            <person name="Vaario L.M."/>
            <person name="Yamada A."/>
            <person name="Yan M."/>
            <person name="Wang P."/>
            <person name="Xu J."/>
            <person name="Bruns T."/>
            <person name="Baldrian P."/>
            <person name="Vilgalys R."/>
            <person name="Dunand C."/>
            <person name="Henrissat B."/>
            <person name="Grigoriev I.V."/>
            <person name="Hibbett D."/>
            <person name="Nagy L.G."/>
            <person name="Martin F.M."/>
        </authorList>
    </citation>
    <scope>NUCLEOTIDE SEQUENCE</scope>
    <source>
        <strain evidence="2">BED1</strain>
    </source>
</reference>
<dbReference type="Pfam" id="PF10336">
    <property type="entry name" value="DUF2420"/>
    <property type="match status" value="1"/>
</dbReference>
<dbReference type="InterPro" id="IPR018822">
    <property type="entry name" value="UPF0646"/>
</dbReference>
<feature type="region of interest" description="Disordered" evidence="1">
    <location>
        <begin position="96"/>
        <end position="126"/>
    </location>
</feature>
<evidence type="ECO:0000313" key="2">
    <source>
        <dbReference type="EMBL" id="KAF8431809.1"/>
    </source>
</evidence>
<evidence type="ECO:0000313" key="3">
    <source>
        <dbReference type="Proteomes" id="UP001194468"/>
    </source>
</evidence>
<sequence>MSASPSIEAYDAQMLDFSSDPDVPMHITGSAEFFAEALMDHDGHLSVSTYGEHASVEVDMEEYVGDDAEYEMADETAEYPRSHGDELLDIEVYDASHAPSPLPAPEPLQPSVDVPIDSEHPTSLTPAFSEHATLPELLDVPGSEVHPAPLDHPAADVLHVEPLASEEGASSEAVSLEPLHPTAESTLPVSESHEQLGETARANERPFETPAPADAADEAERIPVHPVAEEPPANSGEAQLETPEPPIAESAPLASAEEAFGDGPVIQDKRAADQVPATEGEAADPLHISDGVYIDPPPAVLLSIANLAKPEFVLFNQPDVEGESTGEPHGNREAYSLLLENQPTLYYESLSSVFEALRQDEALLSRVPHSFEGELFLDAFDLQLAVSEDNVHSREITLHDLNILHDGSNFVGPLRLLLRANVPRFIIRYYALQERIQRLNMAAETGEGEHDEEHHEEYDTGEERHLPQQEEVTNRSAAHASIVSESLEVAPTAQLEEPVKEPAYLAESTEEVPEENPQDTSGTQEPAAEYHEVTGEAARALQDEDDYEGANAGDEDESVNSESLDADQVHDTAAEDTDAAATVTGHGSEFGGEQSEYLDYVQPGEYDERYGEDLPEQAGGASSVQYGEPPHYEEEGEQDTSTAVDETQVILLGSDEDGEDKSAVTPAPTRAVLEPESSEPTGKFTDTAKQDDSNPSGEDLATSESMKQIIESKYASSNSSVRSPDEVLAEQTLGNHEPETAGEKIFSQVDESDSNFVSVLEREADAEFDQTFNAEQNGQESSVEATLQQESTWDEWDDEDAEGEDEEDWIDPDAVSNESSVTLSSKASSKRNYDEVDPSEAAYVEDPHTSPGSKRPRVQ</sequence>
<feature type="region of interest" description="Disordered" evidence="1">
    <location>
        <begin position="182"/>
        <end position="216"/>
    </location>
</feature>
<accession>A0AAD4G9R9</accession>